<accession>A0A0R0J068</accession>
<protein>
    <submittedName>
        <fullName evidence="3 4">Uncharacterized protein</fullName>
    </submittedName>
</protein>
<evidence type="ECO:0000256" key="2">
    <source>
        <dbReference type="SAM" id="Phobius"/>
    </source>
</evidence>
<dbReference type="AlphaFoldDB" id="A0A0R0J068"/>
<reference evidence="3" key="3">
    <citation type="submission" date="2018-07" db="EMBL/GenBank/DDBJ databases">
        <title>WGS assembly of Glycine max.</title>
        <authorList>
            <person name="Schmutz J."/>
            <person name="Cannon S."/>
            <person name="Schlueter J."/>
            <person name="Ma J."/>
            <person name="Mitros T."/>
            <person name="Nelson W."/>
            <person name="Hyten D."/>
            <person name="Song Q."/>
            <person name="Thelen J."/>
            <person name="Cheng J."/>
            <person name="Xu D."/>
            <person name="Hellsten U."/>
            <person name="May G."/>
            <person name="Yu Y."/>
            <person name="Sakurai T."/>
            <person name="Umezawa T."/>
            <person name="Bhattacharyya M."/>
            <person name="Sandhu D."/>
            <person name="Valliyodan B."/>
            <person name="Lindquist E."/>
            <person name="Peto M."/>
            <person name="Grant D."/>
            <person name="Shu S."/>
            <person name="Goodstein D."/>
            <person name="Barry K."/>
            <person name="Futrell-Griggs M."/>
            <person name="Abernathy B."/>
            <person name="Du J."/>
            <person name="Tian Z."/>
            <person name="Zhu L."/>
            <person name="Gill N."/>
            <person name="Joshi T."/>
            <person name="Libault M."/>
            <person name="Sethuraman A."/>
            <person name="Zhang X."/>
            <person name="Shinozaki K."/>
            <person name="Nguyen H."/>
            <person name="Wing R."/>
            <person name="Cregan P."/>
            <person name="Specht J."/>
            <person name="Grimwood J."/>
            <person name="Rokhsar D."/>
            <person name="Stacey G."/>
            <person name="Shoemaker R."/>
            <person name="Jackson S."/>
        </authorList>
    </citation>
    <scope>NUCLEOTIDE SEQUENCE</scope>
    <source>
        <tissue evidence="3">Callus</tissue>
    </source>
</reference>
<keyword evidence="2" id="KW-1133">Transmembrane helix</keyword>
<evidence type="ECO:0000313" key="5">
    <source>
        <dbReference type="Proteomes" id="UP000008827"/>
    </source>
</evidence>
<proteinExistence type="predicted"/>
<gene>
    <name evidence="3" type="ORF">GLYMA_07G064200</name>
</gene>
<reference evidence="3 4" key="1">
    <citation type="journal article" date="2010" name="Nature">
        <title>Genome sequence of the palaeopolyploid soybean.</title>
        <authorList>
            <person name="Schmutz J."/>
            <person name="Cannon S.B."/>
            <person name="Schlueter J."/>
            <person name="Ma J."/>
            <person name="Mitros T."/>
            <person name="Nelson W."/>
            <person name="Hyten D.L."/>
            <person name="Song Q."/>
            <person name="Thelen J.J."/>
            <person name="Cheng J."/>
            <person name="Xu D."/>
            <person name="Hellsten U."/>
            <person name="May G.D."/>
            <person name="Yu Y."/>
            <person name="Sakurai T."/>
            <person name="Umezawa T."/>
            <person name="Bhattacharyya M.K."/>
            <person name="Sandhu D."/>
            <person name="Valliyodan B."/>
            <person name="Lindquist E."/>
            <person name="Peto M."/>
            <person name="Grant D."/>
            <person name="Shu S."/>
            <person name="Goodstein D."/>
            <person name="Barry K."/>
            <person name="Futrell-Griggs M."/>
            <person name="Abernathy B."/>
            <person name="Du J."/>
            <person name="Tian Z."/>
            <person name="Zhu L."/>
            <person name="Gill N."/>
            <person name="Joshi T."/>
            <person name="Libault M."/>
            <person name="Sethuraman A."/>
            <person name="Zhang X.-C."/>
            <person name="Shinozaki K."/>
            <person name="Nguyen H.T."/>
            <person name="Wing R.A."/>
            <person name="Cregan P."/>
            <person name="Specht J."/>
            <person name="Grimwood J."/>
            <person name="Rokhsar D."/>
            <person name="Stacey G."/>
            <person name="Shoemaker R.C."/>
            <person name="Jackson S.A."/>
        </authorList>
    </citation>
    <scope>NUCLEOTIDE SEQUENCE</scope>
    <source>
        <strain evidence="4">cv. Williams 82</strain>
        <tissue evidence="3">Callus</tissue>
    </source>
</reference>
<evidence type="ECO:0000313" key="4">
    <source>
        <dbReference type="EnsemblPlants" id="KRH48033"/>
    </source>
</evidence>
<evidence type="ECO:0000313" key="3">
    <source>
        <dbReference type="EMBL" id="KRH48033.1"/>
    </source>
</evidence>
<dbReference type="EMBL" id="CM000840">
    <property type="protein sequence ID" value="KRH48033.1"/>
    <property type="molecule type" value="Genomic_DNA"/>
</dbReference>
<feature type="transmembrane region" description="Helical" evidence="2">
    <location>
        <begin position="20"/>
        <end position="38"/>
    </location>
</feature>
<dbReference type="Gramene" id="KRH48033">
    <property type="protein sequence ID" value="KRH48033"/>
    <property type="gene ID" value="GLYMA_07G064200"/>
</dbReference>
<feature type="region of interest" description="Disordered" evidence="1">
    <location>
        <begin position="46"/>
        <end position="81"/>
    </location>
</feature>
<name>A0A0R0J068_SOYBN</name>
<evidence type="ECO:0000256" key="1">
    <source>
        <dbReference type="SAM" id="MobiDB-lite"/>
    </source>
</evidence>
<dbReference type="Proteomes" id="UP000008827">
    <property type="component" value="Chromosome 7"/>
</dbReference>
<dbReference type="InParanoid" id="A0A0R0J068"/>
<keyword evidence="2" id="KW-0472">Membrane</keyword>
<dbReference type="EnsemblPlants" id="KRH48033">
    <property type="protein sequence ID" value="KRH48033"/>
    <property type="gene ID" value="GLYMA_07G064200"/>
</dbReference>
<organism evidence="3">
    <name type="scientific">Glycine max</name>
    <name type="common">Soybean</name>
    <name type="synonym">Glycine hispida</name>
    <dbReference type="NCBI Taxonomy" id="3847"/>
    <lineage>
        <taxon>Eukaryota</taxon>
        <taxon>Viridiplantae</taxon>
        <taxon>Streptophyta</taxon>
        <taxon>Embryophyta</taxon>
        <taxon>Tracheophyta</taxon>
        <taxon>Spermatophyta</taxon>
        <taxon>Magnoliopsida</taxon>
        <taxon>eudicotyledons</taxon>
        <taxon>Gunneridae</taxon>
        <taxon>Pentapetalae</taxon>
        <taxon>rosids</taxon>
        <taxon>fabids</taxon>
        <taxon>Fabales</taxon>
        <taxon>Fabaceae</taxon>
        <taxon>Papilionoideae</taxon>
        <taxon>50 kb inversion clade</taxon>
        <taxon>NPAAA clade</taxon>
        <taxon>indigoferoid/millettioid clade</taxon>
        <taxon>Phaseoleae</taxon>
        <taxon>Glycine</taxon>
        <taxon>Glycine subgen. Soja</taxon>
    </lineage>
</organism>
<sequence>MILISSSSVTIFIIILKNKIILIFFLFLHTFAITIQPLTHALQPHHHHHLNPLKPLTQKLKSNPPIQHPTPPPSEDETKQN</sequence>
<keyword evidence="2" id="KW-0812">Transmembrane</keyword>
<keyword evidence="5" id="KW-1185">Reference proteome</keyword>
<reference evidence="4" key="2">
    <citation type="submission" date="2018-02" db="UniProtKB">
        <authorList>
            <consortium name="EnsemblPlants"/>
        </authorList>
    </citation>
    <scope>IDENTIFICATION</scope>
    <source>
        <strain evidence="4">Williams 82</strain>
    </source>
</reference>